<name>A0A558FVN8_HALVO</name>
<accession>A0A558FVN8</accession>
<evidence type="ECO:0000313" key="1">
    <source>
        <dbReference type="EMBL" id="TVT89572.1"/>
    </source>
</evidence>
<proteinExistence type="predicted"/>
<gene>
    <name evidence="1" type="ORF">FQA18_18475</name>
</gene>
<dbReference type="EMBL" id="VMTR01000263">
    <property type="protein sequence ID" value="TVT89572.1"/>
    <property type="molecule type" value="Genomic_DNA"/>
</dbReference>
<feature type="non-terminal residue" evidence="1">
    <location>
        <position position="1"/>
    </location>
</feature>
<evidence type="ECO:0000313" key="2">
    <source>
        <dbReference type="Proteomes" id="UP000320212"/>
    </source>
</evidence>
<organism evidence="1 2">
    <name type="scientific">Haloferax volcanii</name>
    <name type="common">Halobacterium volcanii</name>
    <dbReference type="NCBI Taxonomy" id="2246"/>
    <lineage>
        <taxon>Archaea</taxon>
        <taxon>Methanobacteriati</taxon>
        <taxon>Methanobacteriota</taxon>
        <taxon>Stenosarchaea group</taxon>
        <taxon>Halobacteria</taxon>
        <taxon>Halobacteriales</taxon>
        <taxon>Haloferacaceae</taxon>
        <taxon>Haloferax</taxon>
    </lineage>
</organism>
<comment type="caution">
    <text evidence="1">The sequence shown here is derived from an EMBL/GenBank/DDBJ whole genome shotgun (WGS) entry which is preliminary data.</text>
</comment>
<sequence>RSLEIIVGFYLSHYTDSTVDVPLPGPLREVPITSW</sequence>
<protein>
    <submittedName>
        <fullName evidence="1">Gfo/Idh/MocA family oxidoreductase</fullName>
    </submittedName>
</protein>
<reference evidence="1 2" key="1">
    <citation type="submission" date="2019-07" db="EMBL/GenBank/DDBJ databases">
        <title>Draft genome sequence of Haloferax volcanii SS0101, isolated from salt farm in Samut Sakhon, Thailand.</title>
        <authorList>
            <person name="Wanthongcharoen S."/>
            <person name="Yamprayoonswat W."/>
            <person name="Ruangsuj P."/>
            <person name="Thongpramul N."/>
            <person name="Jumpathong W."/>
            <person name="Sittihan S."/>
            <person name="Kanjanavas P."/>
            <person name="Yasawong M."/>
        </authorList>
    </citation>
    <scope>NUCLEOTIDE SEQUENCE [LARGE SCALE GENOMIC DNA]</scope>
    <source>
        <strain evidence="1 2">SS0101</strain>
    </source>
</reference>
<dbReference type="AlphaFoldDB" id="A0A558FVN8"/>
<dbReference type="Proteomes" id="UP000320212">
    <property type="component" value="Unassembled WGS sequence"/>
</dbReference>